<protein>
    <recommendedName>
        <fullName evidence="8">Anoctamin</fullName>
    </recommendedName>
</protein>
<feature type="compositionally biased region" description="Basic and acidic residues" evidence="9">
    <location>
        <begin position="999"/>
        <end position="1013"/>
    </location>
</feature>
<evidence type="ECO:0000256" key="1">
    <source>
        <dbReference type="ARBA" id="ARBA00004651"/>
    </source>
</evidence>
<dbReference type="AlphaFoldDB" id="A0A8J9ZBR8"/>
<feature type="region of interest" description="Disordered" evidence="9">
    <location>
        <begin position="1"/>
        <end position="94"/>
    </location>
</feature>
<feature type="compositionally biased region" description="Gly residues" evidence="9">
    <location>
        <begin position="21"/>
        <end position="30"/>
    </location>
</feature>
<feature type="region of interest" description="Disordered" evidence="9">
    <location>
        <begin position="111"/>
        <end position="160"/>
    </location>
</feature>
<evidence type="ECO:0000256" key="2">
    <source>
        <dbReference type="ARBA" id="ARBA00009671"/>
    </source>
</evidence>
<dbReference type="InterPro" id="IPR007632">
    <property type="entry name" value="Anoctamin"/>
</dbReference>
<keyword evidence="4 8" id="KW-0812">Transmembrane</keyword>
<keyword evidence="5 8" id="KW-1133">Transmembrane helix</keyword>
<feature type="compositionally biased region" description="Polar residues" evidence="9">
    <location>
        <begin position="1"/>
        <end position="10"/>
    </location>
</feature>
<feature type="transmembrane region" description="Helical" evidence="8">
    <location>
        <begin position="949"/>
        <end position="970"/>
    </location>
</feature>
<sequence length="1021" mass="117671">MQFYYTTPNRVSPEDQAMASGYGGGGGYIGPGDPSAAHPPPIGFEMQPTGGPAYPPQPLGFEGIAPPSSDQLYPEVPDPSPAGTPGEVPQPATPNDVQLTIHYFLRRASSEPLHDQPPPFLPVLHRCDQMRDNDSPNLNSPEDSAERVSDASTAGDDQSERKLLAGQKVAPGGVGSNPSLAENGNYKQSKDTLFFRDNKRRIDYVLAYEKNDDSKSEEKKQQKRECYEENLRYEGLELEYEDKELSQDGKTYYVKVHAPFDVLCKYAELLCIKMPIAFNDLEDEDDGKQCPNPMRLDIEEDDDRDVFTAPFMRNRMKKFMIPPNKEDFFHHAVRSRIVYTILERCRYEDDKKKIGMKKMLNNGSYTAAYPLHDGPYKSEHSKLTHGYKNDRHLLFEEWARLGRWYKYQPLDKIRQYFGEKIGLYFAWLGFYTNTLIAPAIVGFICILYGAISLGEDVTSQEICGSNITMCPLCDQRCNYWPLSNQCRYSQASHVIDNPATVFFAIFMALWATMFLEFWKRKQAVISYDWDLVGFEDEEERPRPEFESKVSTHRINPVNKLEEAFLPFYNKVPRLVWASLVVVFMISLVLCAVFAVIVYRIVIVVVFYRSDLGLISERAKLATSATAALLNLVAIMILNKLYERVCYWLTDMELPRTQTEYEDSFTFKMFLFQSVNYYASIFYIAFFKGSFVGRPGDYNYFLNEYRPDECDVGGCLIDLCLQLAIIMVGKQAYNNFMELIFPKLKNWWSRRGNIDQDDVPTQAYTRWEQDCDLVPVPIMALFPEYLEMVIQFGFVTLFVAAFPLAPFFALINNILEIRLDAYKFVTQYRRPMAARAQDIGVWYNILEVLAKIAVVSNAFVIGYTSNFIPRLVYLYGYSPEPGVSMRGYVEDSLSYFNVSDFQTLSIPNNPLGPDGNNVTICRFQAYRYPPGDENEYQYTLHFWHTFAARFVFIVLFEHIVFLIKNILAYLIPDVPHDLHDLIKREQYLTTEMFFSNEKDFSQSTDRLQDTDGTRQRQAYQQE</sequence>
<dbReference type="PANTHER" id="PTHR12308">
    <property type="entry name" value="ANOCTAMIN"/>
    <property type="match status" value="1"/>
</dbReference>
<feature type="domain" description="Anoctamin transmembrane" evidence="10">
    <location>
        <begin position="413"/>
        <end position="984"/>
    </location>
</feature>
<keyword evidence="7" id="KW-0325">Glycoprotein</keyword>
<feature type="domain" description="Anoctamin dimerisation" evidence="11">
    <location>
        <begin position="194"/>
        <end position="410"/>
    </location>
</feature>
<feature type="compositionally biased region" description="Basic and acidic residues" evidence="9">
    <location>
        <begin position="125"/>
        <end position="134"/>
    </location>
</feature>
<dbReference type="PANTHER" id="PTHR12308:SF84">
    <property type="entry name" value="ANOCTAMIN"/>
    <property type="match status" value="1"/>
</dbReference>
<accession>A0A8J9ZBR8</accession>
<dbReference type="Proteomes" id="UP000838412">
    <property type="component" value="Chromosome 18"/>
</dbReference>
<dbReference type="GO" id="GO:0005886">
    <property type="term" value="C:plasma membrane"/>
    <property type="evidence" value="ECO:0007669"/>
    <property type="project" value="UniProtKB-SubCell"/>
</dbReference>
<feature type="transmembrane region" description="Helical" evidence="8">
    <location>
        <begin position="620"/>
        <end position="641"/>
    </location>
</feature>
<evidence type="ECO:0000259" key="10">
    <source>
        <dbReference type="Pfam" id="PF04547"/>
    </source>
</evidence>
<evidence type="ECO:0000313" key="13">
    <source>
        <dbReference type="Proteomes" id="UP000838412"/>
    </source>
</evidence>
<feature type="transmembrane region" description="Helical" evidence="8">
    <location>
        <begin position="574"/>
        <end position="600"/>
    </location>
</feature>
<reference evidence="12" key="1">
    <citation type="submission" date="2022-01" db="EMBL/GenBank/DDBJ databases">
        <authorList>
            <person name="Braso-Vives M."/>
        </authorList>
    </citation>
    <scope>NUCLEOTIDE SEQUENCE</scope>
</reference>
<dbReference type="GO" id="GO:0005254">
    <property type="term" value="F:chloride channel activity"/>
    <property type="evidence" value="ECO:0007669"/>
    <property type="project" value="TreeGrafter"/>
</dbReference>
<feature type="transmembrane region" description="Helical" evidence="8">
    <location>
        <begin position="499"/>
        <end position="518"/>
    </location>
</feature>
<dbReference type="Pfam" id="PF16178">
    <property type="entry name" value="Anoct_dimer"/>
    <property type="match status" value="1"/>
</dbReference>
<gene>
    <name evidence="12" type="primary">ANO4</name>
    <name evidence="12" type="ORF">BLAG_LOCUS11282</name>
</gene>
<feature type="transmembrane region" description="Helical" evidence="8">
    <location>
        <begin position="421"/>
        <end position="451"/>
    </location>
</feature>
<evidence type="ECO:0000256" key="4">
    <source>
        <dbReference type="ARBA" id="ARBA00022692"/>
    </source>
</evidence>
<dbReference type="EMBL" id="OV696703">
    <property type="protein sequence ID" value="CAH1250621.1"/>
    <property type="molecule type" value="Genomic_DNA"/>
</dbReference>
<evidence type="ECO:0000259" key="11">
    <source>
        <dbReference type="Pfam" id="PF16178"/>
    </source>
</evidence>
<feature type="region of interest" description="Disordered" evidence="9">
    <location>
        <begin position="999"/>
        <end position="1021"/>
    </location>
</feature>
<evidence type="ECO:0000256" key="8">
    <source>
        <dbReference type="RuleBase" id="RU280814"/>
    </source>
</evidence>
<name>A0A8J9ZBR8_BRALA</name>
<feature type="transmembrane region" description="Helical" evidence="8">
    <location>
        <begin position="788"/>
        <end position="810"/>
    </location>
</feature>
<comment type="similarity">
    <text evidence="2 8">Belongs to the anoctamin family.</text>
</comment>
<evidence type="ECO:0000256" key="5">
    <source>
        <dbReference type="ARBA" id="ARBA00022989"/>
    </source>
</evidence>
<evidence type="ECO:0000256" key="3">
    <source>
        <dbReference type="ARBA" id="ARBA00022475"/>
    </source>
</evidence>
<dbReference type="GO" id="GO:0046983">
    <property type="term" value="F:protein dimerization activity"/>
    <property type="evidence" value="ECO:0007669"/>
    <property type="project" value="InterPro"/>
</dbReference>
<evidence type="ECO:0000256" key="9">
    <source>
        <dbReference type="SAM" id="MobiDB-lite"/>
    </source>
</evidence>
<feature type="compositionally biased region" description="Polar residues" evidence="9">
    <location>
        <begin position="176"/>
        <end position="185"/>
    </location>
</feature>
<keyword evidence="3" id="KW-1003">Cell membrane</keyword>
<evidence type="ECO:0000256" key="7">
    <source>
        <dbReference type="ARBA" id="ARBA00023180"/>
    </source>
</evidence>
<feature type="transmembrane region" description="Helical" evidence="8">
    <location>
        <begin position="674"/>
        <end position="692"/>
    </location>
</feature>
<evidence type="ECO:0000256" key="6">
    <source>
        <dbReference type="ARBA" id="ARBA00023136"/>
    </source>
</evidence>
<dbReference type="Pfam" id="PF04547">
    <property type="entry name" value="Anoctamin"/>
    <property type="match status" value="1"/>
</dbReference>
<proteinExistence type="inferred from homology"/>
<evidence type="ECO:0000313" key="12">
    <source>
        <dbReference type="EMBL" id="CAH1250621.1"/>
    </source>
</evidence>
<comment type="subcellular location">
    <subcellularLocation>
        <location evidence="1">Cell membrane</location>
        <topology evidence="1">Multi-pass membrane protein</topology>
    </subcellularLocation>
    <subcellularLocation>
        <location evidence="8">Membrane</location>
        <topology evidence="8">Multi-pass membrane protein</topology>
    </subcellularLocation>
</comment>
<dbReference type="InterPro" id="IPR032394">
    <property type="entry name" value="Anoct_dimer"/>
</dbReference>
<feature type="region of interest" description="Disordered" evidence="9">
    <location>
        <begin position="166"/>
        <end position="185"/>
    </location>
</feature>
<organism evidence="12 13">
    <name type="scientific">Branchiostoma lanceolatum</name>
    <name type="common">Common lancelet</name>
    <name type="synonym">Amphioxus lanceolatum</name>
    <dbReference type="NCBI Taxonomy" id="7740"/>
    <lineage>
        <taxon>Eukaryota</taxon>
        <taxon>Metazoa</taxon>
        <taxon>Chordata</taxon>
        <taxon>Cephalochordata</taxon>
        <taxon>Leptocardii</taxon>
        <taxon>Amphioxiformes</taxon>
        <taxon>Branchiostomatidae</taxon>
        <taxon>Branchiostoma</taxon>
    </lineage>
</organism>
<dbReference type="InterPro" id="IPR049452">
    <property type="entry name" value="Anoctamin_TM"/>
</dbReference>
<keyword evidence="6 8" id="KW-0472">Membrane</keyword>
<comment type="caution">
    <text evidence="8">Lacks conserved residue(s) required for the propagation of feature annotation.</text>
</comment>
<dbReference type="OrthoDB" id="296386at2759"/>
<keyword evidence="13" id="KW-1185">Reference proteome</keyword>